<protein>
    <submittedName>
        <fullName evidence="6">LysR family transcriptional regulator</fullName>
    </submittedName>
</protein>
<reference evidence="6 7" key="1">
    <citation type="submission" date="2013-08" db="EMBL/GenBank/DDBJ databases">
        <title>Study of Ammonical-Nitrogen removal by Nitrification Denitrification process using lab isolates.</title>
        <authorList>
            <person name="Khardenavis A.A."/>
            <person name="Pal R.R."/>
            <person name="Kapley A."/>
            <person name="Qureshi A."/>
            <person name="Purohit H.J."/>
        </authorList>
    </citation>
    <scope>NUCLEOTIDE SEQUENCE [LARGE SCALE GENOMIC DNA]</scope>
    <source>
        <strain evidence="6 7">EGD-HP18</strain>
    </source>
</reference>
<evidence type="ECO:0000259" key="5">
    <source>
        <dbReference type="PROSITE" id="PS50931"/>
    </source>
</evidence>
<dbReference type="CDD" id="cd08475">
    <property type="entry name" value="PBP2_CrgA_like_6"/>
    <property type="match status" value="1"/>
</dbReference>
<dbReference type="InterPro" id="IPR036390">
    <property type="entry name" value="WH_DNA-bd_sf"/>
</dbReference>
<dbReference type="InterPro" id="IPR036388">
    <property type="entry name" value="WH-like_DNA-bd_sf"/>
</dbReference>
<evidence type="ECO:0000256" key="1">
    <source>
        <dbReference type="ARBA" id="ARBA00009437"/>
    </source>
</evidence>
<sequence>MDHQFAGIIEFITVVDQGSFTNAAEVLGLTGSAVGKSMNKLEKRLGIQLFHRTTRRLALTPEGEIWLRSCRRLVEELEATQSLLSQENNSPTGRIRIDLPTTFGRRYIFPTLLEIIHRYPQLDLTVTFQDRAVDLIQEGIDLVVRIGELKDSTDIIAKSLGHQTLLICASPDYLKKYGTPQSKEDLKHHQCLIGWRSHSKGYWFLRNTLNETELHEINYNHEIPDGDAILSACMSGLGLAQLPSWLAFEAIRDGKLIPILPEISGVKIPINILWQKRWHLQPKIRVVVDEIMTFIKTNPKLFN</sequence>
<organism evidence="6 7">
    <name type="scientific">Acinetobacter baumannii EGD-HP18</name>
    <dbReference type="NCBI Taxonomy" id="1358412"/>
    <lineage>
        <taxon>Bacteria</taxon>
        <taxon>Pseudomonadati</taxon>
        <taxon>Pseudomonadota</taxon>
        <taxon>Gammaproteobacteria</taxon>
        <taxon>Moraxellales</taxon>
        <taxon>Moraxellaceae</taxon>
        <taxon>Acinetobacter</taxon>
        <taxon>Acinetobacter calcoaceticus/baumannii complex</taxon>
    </lineage>
</organism>
<dbReference type="Pfam" id="PF00126">
    <property type="entry name" value="HTH_1"/>
    <property type="match status" value="1"/>
</dbReference>
<evidence type="ECO:0000256" key="4">
    <source>
        <dbReference type="ARBA" id="ARBA00023163"/>
    </source>
</evidence>
<comment type="similarity">
    <text evidence="1">Belongs to the LysR transcriptional regulatory family.</text>
</comment>
<dbReference type="InterPro" id="IPR000847">
    <property type="entry name" value="LysR_HTH_N"/>
</dbReference>
<dbReference type="AlphaFoldDB" id="A0AAV3JX34"/>
<proteinExistence type="inferred from homology"/>
<dbReference type="Proteomes" id="UP000016517">
    <property type="component" value="Unassembled WGS sequence"/>
</dbReference>
<name>A0AAV3JX34_ACIBA</name>
<dbReference type="PROSITE" id="PS50931">
    <property type="entry name" value="HTH_LYSR"/>
    <property type="match status" value="1"/>
</dbReference>
<gene>
    <name evidence="6" type="ORF">N173_19050</name>
</gene>
<keyword evidence="4" id="KW-0804">Transcription</keyword>
<dbReference type="RefSeq" id="WP_006582120.1">
    <property type="nucleotide sequence ID" value="NZ_AVST01000073.1"/>
</dbReference>
<dbReference type="EMBL" id="AVST01000073">
    <property type="protein sequence ID" value="ERH68412.1"/>
    <property type="molecule type" value="Genomic_DNA"/>
</dbReference>
<dbReference type="Gene3D" id="3.40.190.290">
    <property type="match status" value="1"/>
</dbReference>
<accession>A0AAV3JX34</accession>
<dbReference type="SUPFAM" id="SSF53850">
    <property type="entry name" value="Periplasmic binding protein-like II"/>
    <property type="match status" value="1"/>
</dbReference>
<dbReference type="PANTHER" id="PTHR30537:SF72">
    <property type="entry name" value="LYSR FAMILY TRANSCRIPTIONAL REGULATOR"/>
    <property type="match status" value="1"/>
</dbReference>
<evidence type="ECO:0000313" key="7">
    <source>
        <dbReference type="Proteomes" id="UP000016517"/>
    </source>
</evidence>
<dbReference type="GO" id="GO:0006351">
    <property type="term" value="P:DNA-templated transcription"/>
    <property type="evidence" value="ECO:0007669"/>
    <property type="project" value="TreeGrafter"/>
</dbReference>
<dbReference type="Gene3D" id="1.10.10.10">
    <property type="entry name" value="Winged helix-like DNA-binding domain superfamily/Winged helix DNA-binding domain"/>
    <property type="match status" value="1"/>
</dbReference>
<dbReference type="InterPro" id="IPR058163">
    <property type="entry name" value="LysR-type_TF_proteobact-type"/>
</dbReference>
<keyword evidence="2" id="KW-0805">Transcription regulation</keyword>
<comment type="caution">
    <text evidence="6">The sequence shown here is derived from an EMBL/GenBank/DDBJ whole genome shotgun (WGS) entry which is preliminary data.</text>
</comment>
<evidence type="ECO:0000313" key="6">
    <source>
        <dbReference type="EMBL" id="ERH68412.1"/>
    </source>
</evidence>
<feature type="domain" description="HTH lysR-type" evidence="5">
    <location>
        <begin position="11"/>
        <end position="60"/>
    </location>
</feature>
<dbReference type="GO" id="GO:0003700">
    <property type="term" value="F:DNA-binding transcription factor activity"/>
    <property type="evidence" value="ECO:0007669"/>
    <property type="project" value="InterPro"/>
</dbReference>
<dbReference type="GO" id="GO:0043565">
    <property type="term" value="F:sequence-specific DNA binding"/>
    <property type="evidence" value="ECO:0007669"/>
    <property type="project" value="TreeGrafter"/>
</dbReference>
<dbReference type="InterPro" id="IPR005119">
    <property type="entry name" value="LysR_subst-bd"/>
</dbReference>
<dbReference type="FunFam" id="1.10.10.10:FF:000001">
    <property type="entry name" value="LysR family transcriptional regulator"/>
    <property type="match status" value="1"/>
</dbReference>
<dbReference type="SUPFAM" id="SSF46785">
    <property type="entry name" value="Winged helix' DNA-binding domain"/>
    <property type="match status" value="1"/>
</dbReference>
<dbReference type="PANTHER" id="PTHR30537">
    <property type="entry name" value="HTH-TYPE TRANSCRIPTIONAL REGULATOR"/>
    <property type="match status" value="1"/>
</dbReference>
<evidence type="ECO:0000256" key="2">
    <source>
        <dbReference type="ARBA" id="ARBA00023015"/>
    </source>
</evidence>
<evidence type="ECO:0000256" key="3">
    <source>
        <dbReference type="ARBA" id="ARBA00023125"/>
    </source>
</evidence>
<keyword evidence="3" id="KW-0238">DNA-binding</keyword>
<dbReference type="Pfam" id="PF03466">
    <property type="entry name" value="LysR_substrate"/>
    <property type="match status" value="1"/>
</dbReference>